<gene>
    <name evidence="1" type="ORF">PIB30_080782</name>
</gene>
<evidence type="ECO:0008006" key="3">
    <source>
        <dbReference type="Google" id="ProtNLM"/>
    </source>
</evidence>
<comment type="caution">
    <text evidence="1">The sequence shown here is derived from an EMBL/GenBank/DDBJ whole genome shotgun (WGS) entry which is preliminary data.</text>
</comment>
<organism evidence="1 2">
    <name type="scientific">Stylosanthes scabra</name>
    <dbReference type="NCBI Taxonomy" id="79078"/>
    <lineage>
        <taxon>Eukaryota</taxon>
        <taxon>Viridiplantae</taxon>
        <taxon>Streptophyta</taxon>
        <taxon>Embryophyta</taxon>
        <taxon>Tracheophyta</taxon>
        <taxon>Spermatophyta</taxon>
        <taxon>Magnoliopsida</taxon>
        <taxon>eudicotyledons</taxon>
        <taxon>Gunneridae</taxon>
        <taxon>Pentapetalae</taxon>
        <taxon>rosids</taxon>
        <taxon>fabids</taxon>
        <taxon>Fabales</taxon>
        <taxon>Fabaceae</taxon>
        <taxon>Papilionoideae</taxon>
        <taxon>50 kb inversion clade</taxon>
        <taxon>dalbergioids sensu lato</taxon>
        <taxon>Dalbergieae</taxon>
        <taxon>Pterocarpus clade</taxon>
        <taxon>Stylosanthes</taxon>
    </lineage>
</organism>
<dbReference type="EMBL" id="JASCZI010182429">
    <property type="protein sequence ID" value="MED6187886.1"/>
    <property type="molecule type" value="Genomic_DNA"/>
</dbReference>
<dbReference type="Proteomes" id="UP001341840">
    <property type="component" value="Unassembled WGS sequence"/>
</dbReference>
<protein>
    <recommendedName>
        <fullName evidence="3">F-box domain-containing protein</fullName>
    </recommendedName>
</protein>
<proteinExistence type="predicted"/>
<keyword evidence="2" id="KW-1185">Reference proteome</keyword>
<sequence>MRDILTIHIPLPNLPDEIITSIIVRSNSKTFVRCRSIASFWKSSLYKEYIVSQHLSITFGPCALLQLTHPMMDYPPGRILLWMFNTADQVCIRFPCPWELFALIGANSGGIFARCSMDRRTSQIIVWNPMTNNAQTVDVLVKTLPVSSIKILSKITLKMINKNNRELMESGRFEFDRNVVISEMFHFQPFLE</sequence>
<evidence type="ECO:0000313" key="1">
    <source>
        <dbReference type="EMBL" id="MED6187886.1"/>
    </source>
</evidence>
<name>A0ABU6WSP3_9FABA</name>
<evidence type="ECO:0000313" key="2">
    <source>
        <dbReference type="Proteomes" id="UP001341840"/>
    </source>
</evidence>
<reference evidence="1 2" key="1">
    <citation type="journal article" date="2023" name="Plants (Basel)">
        <title>Bridging the Gap: Combining Genomics and Transcriptomics Approaches to Understand Stylosanthes scabra, an Orphan Legume from the Brazilian Caatinga.</title>
        <authorList>
            <person name="Ferreira-Neto J.R.C."/>
            <person name="da Silva M.D."/>
            <person name="Binneck E."/>
            <person name="de Melo N.F."/>
            <person name="da Silva R.H."/>
            <person name="de Melo A.L.T.M."/>
            <person name="Pandolfi V."/>
            <person name="Bustamante F.O."/>
            <person name="Brasileiro-Vidal A.C."/>
            <person name="Benko-Iseppon A.M."/>
        </authorList>
    </citation>
    <scope>NUCLEOTIDE SEQUENCE [LARGE SCALE GENOMIC DNA]</scope>
    <source>
        <tissue evidence="1">Leaves</tissue>
    </source>
</reference>
<accession>A0ABU6WSP3</accession>